<dbReference type="Gene3D" id="3.10.180.10">
    <property type="entry name" value="2,3-Dihydroxybiphenyl 1,2-Dioxygenase, domain 1"/>
    <property type="match status" value="1"/>
</dbReference>
<dbReference type="PANTHER" id="PTHR46036:SF5">
    <property type="entry name" value="LACTOYLGLUTATHIONE LYASE"/>
    <property type="match status" value="1"/>
</dbReference>
<dbReference type="RefSeq" id="WP_213161533.1">
    <property type="nucleotide sequence ID" value="NZ_CP058214.1"/>
</dbReference>
<name>A0A7S8C6D4_9HYPH</name>
<dbReference type="InterPro" id="IPR037523">
    <property type="entry name" value="VOC_core"/>
</dbReference>
<feature type="domain" description="VOC" evidence="5">
    <location>
        <begin position="3"/>
        <end position="126"/>
    </location>
</feature>
<sequence>MAKPIHMMIRVLDEDKSVDFYGKAFGLGIKDRFAFDDFTLVYLKNDENDFEVELTVNHGQDEPYTHGTGYGHLACSVADLDAEHARFEELGLGPTPIKEFHRDGALMARFFFVTDPDGYKIEVLQRHGRYT</sequence>
<dbReference type="Pfam" id="PF00903">
    <property type="entry name" value="Glyoxalase"/>
    <property type="match status" value="1"/>
</dbReference>
<evidence type="ECO:0000256" key="1">
    <source>
        <dbReference type="ARBA" id="ARBA00030291"/>
    </source>
</evidence>
<dbReference type="Proteomes" id="UP000593594">
    <property type="component" value="Chromosome"/>
</dbReference>
<dbReference type="GO" id="GO:0005737">
    <property type="term" value="C:cytoplasm"/>
    <property type="evidence" value="ECO:0007669"/>
    <property type="project" value="TreeGrafter"/>
</dbReference>
<dbReference type="GO" id="GO:0004462">
    <property type="term" value="F:lactoylglutathione lyase activity"/>
    <property type="evidence" value="ECO:0007669"/>
    <property type="project" value="TreeGrafter"/>
</dbReference>
<evidence type="ECO:0000256" key="4">
    <source>
        <dbReference type="ARBA" id="ARBA00033298"/>
    </source>
</evidence>
<protein>
    <recommendedName>
        <fullName evidence="2">Aldoketomutase</fullName>
    </recommendedName>
    <alternativeName>
        <fullName evidence="1">Ketone-aldehyde mutase</fullName>
    </alternativeName>
    <alternativeName>
        <fullName evidence="3">Methylglyoxalase</fullName>
    </alternativeName>
    <alternativeName>
        <fullName evidence="4">S-D-lactoylglutathione methylglyoxal lyase</fullName>
    </alternativeName>
</protein>
<dbReference type="InterPro" id="IPR029068">
    <property type="entry name" value="Glyas_Bleomycin-R_OHBP_Dase"/>
</dbReference>
<dbReference type="InterPro" id="IPR004360">
    <property type="entry name" value="Glyas_Fos-R_dOase_dom"/>
</dbReference>
<organism evidence="6 7">
    <name type="scientific">Kaustia mangrovi</name>
    <dbReference type="NCBI Taxonomy" id="2593653"/>
    <lineage>
        <taxon>Bacteria</taxon>
        <taxon>Pseudomonadati</taxon>
        <taxon>Pseudomonadota</taxon>
        <taxon>Alphaproteobacteria</taxon>
        <taxon>Hyphomicrobiales</taxon>
        <taxon>Parvibaculaceae</taxon>
        <taxon>Kaustia</taxon>
    </lineage>
</organism>
<dbReference type="EMBL" id="CP058214">
    <property type="protein sequence ID" value="QPC44167.1"/>
    <property type="molecule type" value="Genomic_DNA"/>
</dbReference>
<proteinExistence type="predicted"/>
<dbReference type="SUPFAM" id="SSF54593">
    <property type="entry name" value="Glyoxalase/Bleomycin resistance protein/Dihydroxybiphenyl dioxygenase"/>
    <property type="match status" value="1"/>
</dbReference>
<reference evidence="6 7" key="1">
    <citation type="submission" date="2020-06" db="EMBL/GenBank/DDBJ databases">
        <title>Genome sequence of 2 isolates from Red Sea Mangroves.</title>
        <authorList>
            <person name="Sefrji F."/>
            <person name="Michoud G."/>
            <person name="Merlino G."/>
            <person name="Daffonchio D."/>
        </authorList>
    </citation>
    <scope>NUCLEOTIDE SEQUENCE [LARGE SCALE GENOMIC DNA]</scope>
    <source>
        <strain evidence="6 7">R1DC25</strain>
    </source>
</reference>
<dbReference type="AlphaFoldDB" id="A0A7S8C6D4"/>
<keyword evidence="7" id="KW-1185">Reference proteome</keyword>
<evidence type="ECO:0000313" key="6">
    <source>
        <dbReference type="EMBL" id="QPC44167.1"/>
    </source>
</evidence>
<evidence type="ECO:0000256" key="3">
    <source>
        <dbReference type="ARBA" id="ARBA00032460"/>
    </source>
</evidence>
<dbReference type="KEGG" id="kmn:HW532_16570"/>
<evidence type="ECO:0000313" key="7">
    <source>
        <dbReference type="Proteomes" id="UP000593594"/>
    </source>
</evidence>
<dbReference type="GO" id="GO:0019243">
    <property type="term" value="P:methylglyoxal catabolic process to D-lactate via S-lactoyl-glutathione"/>
    <property type="evidence" value="ECO:0007669"/>
    <property type="project" value="TreeGrafter"/>
</dbReference>
<accession>A0A7S8C6D4</accession>
<dbReference type="PANTHER" id="PTHR46036">
    <property type="entry name" value="LACTOYLGLUTATHIONE LYASE"/>
    <property type="match status" value="1"/>
</dbReference>
<evidence type="ECO:0000259" key="5">
    <source>
        <dbReference type="PROSITE" id="PS51819"/>
    </source>
</evidence>
<dbReference type="PROSITE" id="PS51819">
    <property type="entry name" value="VOC"/>
    <property type="match status" value="1"/>
</dbReference>
<gene>
    <name evidence="6" type="ORF">HW532_16570</name>
</gene>
<evidence type="ECO:0000256" key="2">
    <source>
        <dbReference type="ARBA" id="ARBA00030892"/>
    </source>
</evidence>